<keyword evidence="2 7" id="KW-0732">Signal</keyword>
<reference evidence="8 9" key="1">
    <citation type="journal article" date="2018" name="Sci. Rep.">
        <title>Comparative analysis of the Pocillopora damicornis genome highlights role of immune system in coral evolution.</title>
        <authorList>
            <person name="Cunning R."/>
            <person name="Bay R.A."/>
            <person name="Gillette P."/>
            <person name="Baker A.C."/>
            <person name="Traylor-Knowles N."/>
        </authorList>
    </citation>
    <scope>NUCLEOTIDE SEQUENCE [LARGE SCALE GENOMIC DNA]</scope>
    <source>
        <strain evidence="8">RSMAS</strain>
        <tissue evidence="8">Whole animal</tissue>
    </source>
</reference>
<dbReference type="AlphaFoldDB" id="A0A3M6TWW9"/>
<proteinExistence type="inferred from homology"/>
<dbReference type="InterPro" id="IPR007000">
    <property type="entry name" value="PLipase_B-like"/>
</dbReference>
<feature type="chain" id="PRO_5017854339" description="Phospholipase B-like" evidence="7">
    <location>
        <begin position="26"/>
        <end position="583"/>
    </location>
</feature>
<evidence type="ECO:0000313" key="9">
    <source>
        <dbReference type="Proteomes" id="UP000275408"/>
    </source>
</evidence>
<sequence length="583" mass="66086">MAKVAVWKAFVSFLLLFARISFSKGDYSMNGTVYYTDGNLMFGRKVADASILLTLTKKYHIEFGVLDKENGVAYGTYDDALITTGWGELNIASGSTGSYSDQTIMFAAGYLEGALTAGRINENYENNYYIAFGQKSEQFVKKVEEWFDAQEEWMRNKIKSESKNSSLWRQMGNIVSQYDGLIAGYTENPPKEKEVLGKFAFQLLNGIGDYLTLGDVISPDGPPDWSSMTEEQITAKLGRMGHCSALIKVLPGYEDIFAGHSSWFSYGATMRIYKHFYFNLRDPSTSAKRMSFSSYPGYLVSLDDFYIMDSGLVMVQTTNNVFNTSLYKYVSTESLLAWHRVRLANLMAHNGEEWAEVYEQYNSVPCAWVPNGMMIRRKGCATGTYNNQYMILDLKRVELKKSLLSGALWVVEQIPGLVASGDQTEILRAGYWPSYNVPFYEEIYNLSGYPEFVKKHGPSRSYQLAPRAEIFRRDQGLVKNLTSMKHILRYNDYPTDPYSDNNPYNSICSRGDLLIPSDRSPNGCYDTKVTDYGMAKSLMSEAINGPTHQGLPVFCWSHFSFPNKHVGLPDCYDFDFVTMKPKF</sequence>
<dbReference type="Gene3D" id="3.60.60.30">
    <property type="match status" value="1"/>
</dbReference>
<evidence type="ECO:0000313" key="8">
    <source>
        <dbReference type="EMBL" id="RMX45915.1"/>
    </source>
</evidence>
<protein>
    <recommendedName>
        <fullName evidence="7">Phospholipase B-like</fullName>
        <ecNumber evidence="7">3.1.1.-</ecNumber>
    </recommendedName>
</protein>
<dbReference type="GO" id="GO:0005576">
    <property type="term" value="C:extracellular region"/>
    <property type="evidence" value="ECO:0007669"/>
    <property type="project" value="TreeGrafter"/>
</dbReference>
<feature type="signal peptide" evidence="7">
    <location>
        <begin position="1"/>
        <end position="25"/>
    </location>
</feature>
<evidence type="ECO:0000256" key="7">
    <source>
        <dbReference type="RuleBase" id="RU364138"/>
    </source>
</evidence>
<comment type="similarity">
    <text evidence="1 7">Belongs to the phospholipase B-like family.</text>
</comment>
<comment type="caution">
    <text evidence="8">The sequence shown here is derived from an EMBL/GenBank/DDBJ whole genome shotgun (WGS) entry which is preliminary data.</text>
</comment>
<dbReference type="OrthoDB" id="419508at2759"/>
<dbReference type="GO" id="GO:0004620">
    <property type="term" value="F:phospholipase activity"/>
    <property type="evidence" value="ECO:0007669"/>
    <property type="project" value="InterPro"/>
</dbReference>
<dbReference type="EMBL" id="RCHS01002741">
    <property type="protein sequence ID" value="RMX45915.1"/>
    <property type="molecule type" value="Genomic_DNA"/>
</dbReference>
<dbReference type="PANTHER" id="PTHR12370">
    <property type="entry name" value="PHOSPHOLIPASE B-RELATED"/>
    <property type="match status" value="1"/>
</dbReference>
<evidence type="ECO:0000256" key="6">
    <source>
        <dbReference type="ARBA" id="ARBA00023180"/>
    </source>
</evidence>
<evidence type="ECO:0000256" key="3">
    <source>
        <dbReference type="ARBA" id="ARBA00022801"/>
    </source>
</evidence>
<keyword evidence="4 7" id="KW-0442">Lipid degradation</keyword>
<organism evidence="8 9">
    <name type="scientific">Pocillopora damicornis</name>
    <name type="common">Cauliflower coral</name>
    <name type="synonym">Millepora damicornis</name>
    <dbReference type="NCBI Taxonomy" id="46731"/>
    <lineage>
        <taxon>Eukaryota</taxon>
        <taxon>Metazoa</taxon>
        <taxon>Cnidaria</taxon>
        <taxon>Anthozoa</taxon>
        <taxon>Hexacorallia</taxon>
        <taxon>Scleractinia</taxon>
        <taxon>Astrocoeniina</taxon>
        <taxon>Pocilloporidae</taxon>
        <taxon>Pocillopora</taxon>
    </lineage>
</organism>
<dbReference type="GO" id="GO:0009395">
    <property type="term" value="P:phospholipid catabolic process"/>
    <property type="evidence" value="ECO:0007669"/>
    <property type="project" value="TreeGrafter"/>
</dbReference>
<evidence type="ECO:0000256" key="2">
    <source>
        <dbReference type="ARBA" id="ARBA00022729"/>
    </source>
</evidence>
<dbReference type="EC" id="3.1.1.-" evidence="7"/>
<keyword evidence="3 7" id="KW-0378">Hydrolase</keyword>
<evidence type="ECO:0000256" key="4">
    <source>
        <dbReference type="ARBA" id="ARBA00022963"/>
    </source>
</evidence>
<evidence type="ECO:0000256" key="5">
    <source>
        <dbReference type="ARBA" id="ARBA00023098"/>
    </source>
</evidence>
<gene>
    <name evidence="8" type="ORF">pdam_00011015</name>
</gene>
<name>A0A3M6TWW9_POCDA</name>
<keyword evidence="9" id="KW-1185">Reference proteome</keyword>
<accession>A0A3M6TWW9</accession>
<evidence type="ECO:0000256" key="1">
    <source>
        <dbReference type="ARBA" id="ARBA00007835"/>
    </source>
</evidence>
<dbReference type="Pfam" id="PF04916">
    <property type="entry name" value="Phospholip_B"/>
    <property type="match status" value="2"/>
</dbReference>
<keyword evidence="6" id="KW-0325">Glycoprotein</keyword>
<dbReference type="Proteomes" id="UP000275408">
    <property type="component" value="Unassembled WGS sequence"/>
</dbReference>
<dbReference type="PANTHER" id="PTHR12370:SF1">
    <property type="entry name" value="PHOSPHOLIPASE B-LIKE 1"/>
    <property type="match status" value="1"/>
</dbReference>
<comment type="function">
    <text evidence="7">Putative phospholipase.</text>
</comment>
<keyword evidence="5 7" id="KW-0443">Lipid metabolism</keyword>